<evidence type="ECO:0000313" key="1">
    <source>
        <dbReference type="EMBL" id="GER36095.1"/>
    </source>
</evidence>
<name>A0A5A7PTF4_STRAF</name>
<proteinExistence type="predicted"/>
<reference evidence="2" key="1">
    <citation type="journal article" date="2019" name="Curr. Biol.">
        <title>Genome Sequence of Striga asiatica Provides Insight into the Evolution of Plant Parasitism.</title>
        <authorList>
            <person name="Yoshida S."/>
            <person name="Kim S."/>
            <person name="Wafula E.K."/>
            <person name="Tanskanen J."/>
            <person name="Kim Y.M."/>
            <person name="Honaas L."/>
            <person name="Yang Z."/>
            <person name="Spallek T."/>
            <person name="Conn C.E."/>
            <person name="Ichihashi Y."/>
            <person name="Cheong K."/>
            <person name="Cui S."/>
            <person name="Der J.P."/>
            <person name="Gundlach H."/>
            <person name="Jiao Y."/>
            <person name="Hori C."/>
            <person name="Ishida J.K."/>
            <person name="Kasahara H."/>
            <person name="Kiba T."/>
            <person name="Kim M.S."/>
            <person name="Koo N."/>
            <person name="Laohavisit A."/>
            <person name="Lee Y.H."/>
            <person name="Lumba S."/>
            <person name="McCourt P."/>
            <person name="Mortimer J.C."/>
            <person name="Mutuku J.M."/>
            <person name="Nomura T."/>
            <person name="Sasaki-Sekimoto Y."/>
            <person name="Seto Y."/>
            <person name="Wang Y."/>
            <person name="Wakatake T."/>
            <person name="Sakakibara H."/>
            <person name="Demura T."/>
            <person name="Yamaguchi S."/>
            <person name="Yoneyama K."/>
            <person name="Manabe R.I."/>
            <person name="Nelson D.C."/>
            <person name="Schulman A.H."/>
            <person name="Timko M.P."/>
            <person name="dePamphilis C.W."/>
            <person name="Choi D."/>
            <person name="Shirasu K."/>
        </authorList>
    </citation>
    <scope>NUCLEOTIDE SEQUENCE [LARGE SCALE GENOMIC DNA]</scope>
    <source>
        <strain evidence="2">cv. UVA1</strain>
    </source>
</reference>
<evidence type="ECO:0000313" key="2">
    <source>
        <dbReference type="Proteomes" id="UP000325081"/>
    </source>
</evidence>
<organism evidence="1 2">
    <name type="scientific">Striga asiatica</name>
    <name type="common">Asiatic witchweed</name>
    <name type="synonym">Buchnera asiatica</name>
    <dbReference type="NCBI Taxonomy" id="4170"/>
    <lineage>
        <taxon>Eukaryota</taxon>
        <taxon>Viridiplantae</taxon>
        <taxon>Streptophyta</taxon>
        <taxon>Embryophyta</taxon>
        <taxon>Tracheophyta</taxon>
        <taxon>Spermatophyta</taxon>
        <taxon>Magnoliopsida</taxon>
        <taxon>eudicotyledons</taxon>
        <taxon>Gunneridae</taxon>
        <taxon>Pentapetalae</taxon>
        <taxon>asterids</taxon>
        <taxon>lamiids</taxon>
        <taxon>Lamiales</taxon>
        <taxon>Orobanchaceae</taxon>
        <taxon>Buchnereae</taxon>
        <taxon>Striga</taxon>
    </lineage>
</organism>
<gene>
    <name evidence="1" type="ORF">STAS_12414</name>
</gene>
<dbReference type="EMBL" id="BKCP01005072">
    <property type="protein sequence ID" value="GER36095.1"/>
    <property type="molecule type" value="Genomic_DNA"/>
</dbReference>
<sequence length="108" mass="11458">MDKEGMWSFALATVVELLDSPTTDGSPIAGLALALSRCCCSSPLIEITSAVSGLVLGNCSAADPCSRLLLCQVVDSRLCRGQLDLLVLGRWELEAFKRQQVLPSSSSD</sequence>
<dbReference type="AlphaFoldDB" id="A0A5A7PTF4"/>
<dbReference type="Proteomes" id="UP000325081">
    <property type="component" value="Unassembled WGS sequence"/>
</dbReference>
<accession>A0A5A7PTF4</accession>
<keyword evidence="2" id="KW-1185">Reference proteome</keyword>
<comment type="caution">
    <text evidence="1">The sequence shown here is derived from an EMBL/GenBank/DDBJ whole genome shotgun (WGS) entry which is preliminary data.</text>
</comment>
<protein>
    <submittedName>
        <fullName evidence="1">Mercuric transport protein</fullName>
    </submittedName>
</protein>